<evidence type="ECO:0000313" key="8">
    <source>
        <dbReference type="Proteomes" id="UP000504636"/>
    </source>
</evidence>
<proteinExistence type="predicted"/>
<sequence length="299" mass="33372">MAGPQTSIPLAANVLGLVPQIWRNWRTKKTDGLPGLMVMMWASASVPFGVYAIVQNFNIPLQIQPQCFGFLSLVCWGQTLVYHSGWRVWTTTLTVGVLAIIFGGLEALFICVLRGPYARGVAWPLTLMAIIASIILALGLIPPYFELAKRKGRVIGIDFIFLTVDWSGAFFSLMALVAQNTFDYLGGTLYIICLLLELGIFVSQLSWLYRTRRIRRLAKKAGKTYDEYVADGSNPIETKRPEAGDTKLQINEHETDSPESTHETPKRPENCISKEPKASTDLRDFSAVDLENSLQRVEQ</sequence>
<keyword evidence="4 6" id="KW-0472">Membrane</keyword>
<feature type="transmembrane region" description="Helical" evidence="6">
    <location>
        <begin position="189"/>
        <end position="209"/>
    </location>
</feature>
<keyword evidence="2 6" id="KW-0812">Transmembrane</keyword>
<dbReference type="EMBL" id="MU003705">
    <property type="protein sequence ID" value="KAF2807311.1"/>
    <property type="molecule type" value="Genomic_DNA"/>
</dbReference>
<comment type="subcellular location">
    <subcellularLocation>
        <location evidence="1">Membrane</location>
        <topology evidence="1">Multi-pass membrane protein</topology>
    </subcellularLocation>
</comment>
<dbReference type="AlphaFoldDB" id="A0A6A6YEU2"/>
<dbReference type="InterPro" id="IPR006603">
    <property type="entry name" value="PQ-loop_rpt"/>
</dbReference>
<feature type="transmembrane region" description="Helical" evidence="6">
    <location>
        <begin position="33"/>
        <end position="57"/>
    </location>
</feature>
<dbReference type="Gene3D" id="1.20.1280.290">
    <property type="match status" value="1"/>
</dbReference>
<dbReference type="SMART" id="SM00679">
    <property type="entry name" value="CTNS"/>
    <property type="match status" value="2"/>
</dbReference>
<keyword evidence="8" id="KW-1185">Reference proteome</keyword>
<organism evidence="7">
    <name type="scientific">Mytilinidion resinicola</name>
    <dbReference type="NCBI Taxonomy" id="574789"/>
    <lineage>
        <taxon>Eukaryota</taxon>
        <taxon>Fungi</taxon>
        <taxon>Dikarya</taxon>
        <taxon>Ascomycota</taxon>
        <taxon>Pezizomycotina</taxon>
        <taxon>Dothideomycetes</taxon>
        <taxon>Pleosporomycetidae</taxon>
        <taxon>Mytilinidiales</taxon>
        <taxon>Mytilinidiaceae</taxon>
        <taxon>Mytilinidion</taxon>
    </lineage>
</organism>
<reference evidence="9" key="3">
    <citation type="submission" date="2025-04" db="UniProtKB">
        <authorList>
            <consortium name="RefSeq"/>
        </authorList>
    </citation>
    <scope>IDENTIFICATION</scope>
    <source>
        <strain evidence="9">CBS 304.34</strain>
    </source>
</reference>
<feature type="transmembrane region" description="Helical" evidence="6">
    <location>
        <begin position="154"/>
        <end position="177"/>
    </location>
</feature>
<evidence type="ECO:0000256" key="5">
    <source>
        <dbReference type="SAM" id="MobiDB-lite"/>
    </source>
</evidence>
<evidence type="ECO:0000313" key="9">
    <source>
        <dbReference type="RefSeq" id="XP_033574275.1"/>
    </source>
</evidence>
<reference evidence="7 9" key="1">
    <citation type="journal article" date="2020" name="Stud. Mycol.">
        <title>101 Dothideomycetes genomes: a test case for predicting lifestyles and emergence of pathogens.</title>
        <authorList>
            <person name="Haridas S."/>
            <person name="Albert R."/>
            <person name="Binder M."/>
            <person name="Bloem J."/>
            <person name="Labutti K."/>
            <person name="Salamov A."/>
            <person name="Andreopoulos B."/>
            <person name="Baker S."/>
            <person name="Barry K."/>
            <person name="Bills G."/>
            <person name="Bluhm B."/>
            <person name="Cannon C."/>
            <person name="Castanera R."/>
            <person name="Culley D."/>
            <person name="Daum C."/>
            <person name="Ezra D."/>
            <person name="Gonzalez J."/>
            <person name="Henrissat B."/>
            <person name="Kuo A."/>
            <person name="Liang C."/>
            <person name="Lipzen A."/>
            <person name="Lutzoni F."/>
            <person name="Magnuson J."/>
            <person name="Mondo S."/>
            <person name="Nolan M."/>
            <person name="Ohm R."/>
            <person name="Pangilinan J."/>
            <person name="Park H.-J."/>
            <person name="Ramirez L."/>
            <person name="Alfaro M."/>
            <person name="Sun H."/>
            <person name="Tritt A."/>
            <person name="Yoshinaga Y."/>
            <person name="Zwiers L.-H."/>
            <person name="Turgeon B."/>
            <person name="Goodwin S."/>
            <person name="Spatafora J."/>
            <person name="Crous P."/>
            <person name="Grigoriev I."/>
        </authorList>
    </citation>
    <scope>NUCLEOTIDE SEQUENCE</scope>
    <source>
        <strain evidence="7 9">CBS 304.34</strain>
    </source>
</reference>
<evidence type="ECO:0008006" key="10">
    <source>
        <dbReference type="Google" id="ProtNLM"/>
    </source>
</evidence>
<dbReference type="Proteomes" id="UP000504636">
    <property type="component" value="Unplaced"/>
</dbReference>
<dbReference type="OrthoDB" id="407617at2759"/>
<name>A0A6A6YEU2_9PEZI</name>
<feature type="compositionally biased region" description="Basic and acidic residues" evidence="5">
    <location>
        <begin position="237"/>
        <end position="280"/>
    </location>
</feature>
<evidence type="ECO:0000256" key="1">
    <source>
        <dbReference type="ARBA" id="ARBA00004141"/>
    </source>
</evidence>
<evidence type="ECO:0000256" key="3">
    <source>
        <dbReference type="ARBA" id="ARBA00022989"/>
    </source>
</evidence>
<reference evidence="9" key="2">
    <citation type="submission" date="2020-04" db="EMBL/GenBank/DDBJ databases">
        <authorList>
            <consortium name="NCBI Genome Project"/>
        </authorList>
    </citation>
    <scope>NUCLEOTIDE SEQUENCE</scope>
    <source>
        <strain evidence="9">CBS 304.34</strain>
    </source>
</reference>
<feature type="transmembrane region" description="Helical" evidence="6">
    <location>
        <begin position="93"/>
        <end position="115"/>
    </location>
</feature>
<feature type="transmembrane region" description="Helical" evidence="6">
    <location>
        <begin position="121"/>
        <end position="142"/>
    </location>
</feature>
<evidence type="ECO:0000313" key="7">
    <source>
        <dbReference type="EMBL" id="KAF2807311.1"/>
    </source>
</evidence>
<gene>
    <name evidence="7 9" type="ORF">BDZ99DRAFT_573168</name>
</gene>
<evidence type="ECO:0000256" key="4">
    <source>
        <dbReference type="ARBA" id="ARBA00023136"/>
    </source>
</evidence>
<feature type="region of interest" description="Disordered" evidence="5">
    <location>
        <begin position="232"/>
        <end position="280"/>
    </location>
</feature>
<evidence type="ECO:0000256" key="6">
    <source>
        <dbReference type="SAM" id="Phobius"/>
    </source>
</evidence>
<protein>
    <recommendedName>
        <fullName evidence="10">PQ-loop-domain-containing protein</fullName>
    </recommendedName>
</protein>
<dbReference type="GO" id="GO:0016020">
    <property type="term" value="C:membrane"/>
    <property type="evidence" value="ECO:0007669"/>
    <property type="project" value="UniProtKB-SubCell"/>
</dbReference>
<evidence type="ECO:0000256" key="2">
    <source>
        <dbReference type="ARBA" id="ARBA00022692"/>
    </source>
</evidence>
<keyword evidence="3 6" id="KW-1133">Transmembrane helix</keyword>
<dbReference type="GeneID" id="54469157"/>
<dbReference type="RefSeq" id="XP_033574275.1">
    <property type="nucleotide sequence ID" value="XM_033728264.1"/>
</dbReference>
<dbReference type="Pfam" id="PF04193">
    <property type="entry name" value="PQ-loop"/>
    <property type="match status" value="1"/>
</dbReference>
<accession>A0A6A6YEU2</accession>